<evidence type="ECO:0000313" key="3">
    <source>
        <dbReference type="Proteomes" id="UP000595897"/>
    </source>
</evidence>
<dbReference type="InterPro" id="IPR047589">
    <property type="entry name" value="DUF11_rpt"/>
</dbReference>
<accession>A0A7R7EPK9</accession>
<dbReference type="AlphaFoldDB" id="A0A7R7EPK9"/>
<name>A0A7R7EPK9_9FIRM</name>
<dbReference type="Proteomes" id="UP000595897">
    <property type="component" value="Chromosome"/>
</dbReference>
<protein>
    <recommendedName>
        <fullName evidence="1">DUF11 domain-containing protein</fullName>
    </recommendedName>
</protein>
<dbReference type="InterPro" id="IPR051172">
    <property type="entry name" value="Chlamydia_OmcB"/>
</dbReference>
<dbReference type="PANTHER" id="PTHR34819:SF3">
    <property type="entry name" value="CELL SURFACE PROTEIN"/>
    <property type="match status" value="1"/>
</dbReference>
<dbReference type="KEGG" id="ahb:bsdtb5_37410"/>
<reference evidence="2 3" key="1">
    <citation type="submission" date="2020-11" db="EMBL/GenBank/DDBJ databases">
        <title>Draft genome sequencing of a Lachnospiraceae strain isolated from anoxic soil subjected to BSD treatment.</title>
        <authorList>
            <person name="Uek A."/>
            <person name="Tonouchi A."/>
        </authorList>
    </citation>
    <scope>NUCLEOTIDE SEQUENCE [LARGE SCALE GENOMIC DNA]</scope>
    <source>
        <strain evidence="2 3">TB5</strain>
    </source>
</reference>
<keyword evidence="3" id="KW-1185">Reference proteome</keyword>
<dbReference type="Pfam" id="PF01345">
    <property type="entry name" value="DUF11"/>
    <property type="match status" value="1"/>
</dbReference>
<proteinExistence type="predicted"/>
<dbReference type="PANTHER" id="PTHR34819">
    <property type="entry name" value="LARGE CYSTEINE-RICH PERIPLASMIC PROTEIN OMCB"/>
    <property type="match status" value="1"/>
</dbReference>
<dbReference type="RefSeq" id="WP_271713494.1">
    <property type="nucleotide sequence ID" value="NZ_AP024169.1"/>
</dbReference>
<gene>
    <name evidence="2" type="ORF">bsdtb5_37410</name>
</gene>
<feature type="domain" description="DUF11" evidence="1">
    <location>
        <begin position="648"/>
        <end position="721"/>
    </location>
</feature>
<dbReference type="InterPro" id="IPR001434">
    <property type="entry name" value="OmcB-like_DUF11"/>
</dbReference>
<evidence type="ECO:0000313" key="2">
    <source>
        <dbReference type="EMBL" id="BCN32446.1"/>
    </source>
</evidence>
<sequence length="724" mass="80788">MSFVNRFNKQIYGGIVFTGNTLGVSKKEKELLAGTHHSIGAFITTDNNLSFQDFGFQTTNDYTKNRSNANLVLPDDIEILYAELIWGGRSKIIYDGAEYSVKDKIDDDIILWTPGMEEGHKITPSAETRFDRGFSLFENDLFYIRTAEVTELVKYQKSGVYGVGHVPSVLFAKDSYSFCGWTLAVIYETVEHLECRQVSLYVGGEIIEYKNKNISLIIDDIKIPKEYQNNAKLLLSASMGGYHTLGSEVYFGSENNRLRKKALLGSNNLAHHFFAGQINGMDGMLDKTGTLGDKNHKLKTSSMIYDATVGARVGWDITAIDVSDKVTGLDESLDLTFHTEGAGYLVNAVGLEFDAVNNKVTINKEVSSHFVNERDEIIVTLTISNEGSSCVRDVFVTDSIPDEMIVLEDGITVTNHKHGVSKHKNEINFMLGELTPIPCGGLSVVVSYRLKAKAQNSFHEYKTFATVHYYCQELEEEKYTTSNPITFIKENDGFYIQMEAKKSKENESENVNNSIVMKETIKNISKFPISNIVILHNLKGNAIYSPVVRINGKDERCDIASGVILESLESGHVCNLEYKIKIRKEEDGLIDYDTYKGSIHNQVEVSGIYKDAEEGYVARFKSQTSKELKQTIPRLEIDKISDKILIGKPGDRISFTLTVSNIGNVSVHNIIVTDKIQQGMSYVKNSTRINQGVAFHANPEKGIRIGDLDSEGSCVITYQAALLT</sequence>
<dbReference type="EMBL" id="AP024169">
    <property type="protein sequence ID" value="BCN32446.1"/>
    <property type="molecule type" value="Genomic_DNA"/>
</dbReference>
<dbReference type="NCBIfam" id="TIGR01451">
    <property type="entry name" value="B_ant_repeat"/>
    <property type="match status" value="1"/>
</dbReference>
<evidence type="ECO:0000259" key="1">
    <source>
        <dbReference type="Pfam" id="PF01345"/>
    </source>
</evidence>
<organism evidence="2 3">
    <name type="scientific">Anaeromicropila herbilytica</name>
    <dbReference type="NCBI Taxonomy" id="2785025"/>
    <lineage>
        <taxon>Bacteria</taxon>
        <taxon>Bacillati</taxon>
        <taxon>Bacillota</taxon>
        <taxon>Clostridia</taxon>
        <taxon>Lachnospirales</taxon>
        <taxon>Lachnospiraceae</taxon>
        <taxon>Anaeromicropila</taxon>
    </lineage>
</organism>